<evidence type="ECO:0000256" key="10">
    <source>
        <dbReference type="RuleBase" id="RU003355"/>
    </source>
</evidence>
<feature type="chain" id="PRO_5010995109" evidence="11">
    <location>
        <begin position="20"/>
        <end position="876"/>
    </location>
</feature>
<evidence type="ECO:0000256" key="5">
    <source>
        <dbReference type="ARBA" id="ARBA00022729"/>
    </source>
</evidence>
<dbReference type="GO" id="GO:0005615">
    <property type="term" value="C:extracellular space"/>
    <property type="evidence" value="ECO:0007669"/>
    <property type="project" value="TreeGrafter"/>
</dbReference>
<dbReference type="InterPro" id="IPR023827">
    <property type="entry name" value="Peptidase_S8_Asp-AS"/>
</dbReference>
<dbReference type="PROSITE" id="PS00136">
    <property type="entry name" value="SUBTILASE_ASP"/>
    <property type="match status" value="1"/>
</dbReference>
<evidence type="ECO:0000256" key="6">
    <source>
        <dbReference type="ARBA" id="ARBA00022801"/>
    </source>
</evidence>
<dbReference type="InterPro" id="IPR034187">
    <property type="entry name" value="Peptidases_S8_5"/>
</dbReference>
<feature type="domain" description="C5a peptidase/Subtilisin-like protease SBT2-like Fn3-like" evidence="14">
    <location>
        <begin position="604"/>
        <end position="712"/>
    </location>
</feature>
<dbReference type="PROSITE" id="PS00138">
    <property type="entry name" value="SUBTILASE_SER"/>
    <property type="match status" value="1"/>
</dbReference>
<dbReference type="SUPFAM" id="SSF52025">
    <property type="entry name" value="PA domain"/>
    <property type="match status" value="1"/>
</dbReference>
<dbReference type="InterPro" id="IPR050131">
    <property type="entry name" value="Peptidase_S8_subtilisin-like"/>
</dbReference>
<dbReference type="Pfam" id="PF06280">
    <property type="entry name" value="fn3_5"/>
    <property type="match status" value="1"/>
</dbReference>
<comment type="caution">
    <text evidence="15">The sequence shown here is derived from an EMBL/GenBank/DDBJ whole genome shotgun (WGS) entry which is preliminary data.</text>
</comment>
<keyword evidence="6 9" id="KW-0378">Hydrolase</keyword>
<dbReference type="InterPro" id="IPR015500">
    <property type="entry name" value="Peptidase_S8_subtilisin-rel"/>
</dbReference>
<evidence type="ECO:0000256" key="11">
    <source>
        <dbReference type="SAM" id="SignalP"/>
    </source>
</evidence>
<dbReference type="InterPro" id="IPR010435">
    <property type="entry name" value="C5a/SBT2-like_Fn3"/>
</dbReference>
<dbReference type="PANTHER" id="PTHR43806:SF66">
    <property type="entry name" value="SERIN ENDOPEPTIDASE"/>
    <property type="match status" value="1"/>
</dbReference>
<accession>A0A1Y2GDD2</accession>
<dbReference type="GO" id="GO:0016020">
    <property type="term" value="C:membrane"/>
    <property type="evidence" value="ECO:0007669"/>
    <property type="project" value="InterPro"/>
</dbReference>
<comment type="similarity">
    <text evidence="1 9 10">Belongs to the peptidase S8 family.</text>
</comment>
<sequence>MKLTATILSVVAAASLVSAGTFHPHKINPHDTISNGYIIQYDDNVNHAQAQNSLKSHKVDFKVRNQYNVFNGAAVTVKSGHKGEELAKLPGVKNVWPITLYSIPKLQKSNMKSNDPAAASLHTMTGVDIVHKKYKLTGKGVKVGVIDTGIDYKHPSFAVPGAKEGCFARYGKNCRVKYGWDFVGDDYTGEDPKPDSDPRDCGGHGTHVAGILGGGAVDSKTSPKPPQPFVGVAPEVTFGAYRIFGCKGSAGDDVILAAMELAFNDGMDVINMSLGGGSAYKNNPISILGDKLIAHGMALVASAGNAGSDGAWMVSDAGLGDLASSIASFDNIYGIYDSVSYGGAAHPYSPSENYNNRIDLPASATLVPIFEKDGSLSDGCDPNIYKSTDVKGKVVLVFGDLTRCKSGARGVNAKDAGAAGILVQTTPFGLAGLAGNPGFPMGSIENKAGNDMLAAWKKDPKTRLVWSKKPSNFLIEGGGAPSDFSSFGLDGDLRSKPDFAGPGGNILSAFPLAKGGYAILSGTSMSSPYVAGAHALYIQAKKSKPRGDKLRQIFKNTATIASNFGSKTKASAAKQGAGLINVLSAITTKTSIFPDHIDLLDSTHFKKTVKISIKNEGKHTETYTLSHIPADTLNSYPNKNTFPLGTPVIEAAYATVKFSVDKVKIPAGKTAKITLTFKEPKKGDASEFPLYSGYVVATPKTKGGVAVHVPYTGVKGDIAKVPIFDTDSGLPLLLAYDGDDSLEDVTPDYQFNLSSTKLPAILTRLGSHTPEFSIRIFDDKKNFVGYAHSANRGQSFGWLGRDPTYNDDGSLYFNAWIWDGMYTKTMDPSETPVLVSKHGVYNLVVAAQHKLSKGAYPKDFETHEFSNPIVITGQQK</sequence>
<dbReference type="CDD" id="cd07489">
    <property type="entry name" value="Peptidases_S8_5"/>
    <property type="match status" value="1"/>
</dbReference>
<keyword evidence="4 9" id="KW-0645">Protease</keyword>
<keyword evidence="2" id="KW-0134">Cell wall</keyword>
<dbReference type="GO" id="GO:0006508">
    <property type="term" value="P:proteolysis"/>
    <property type="evidence" value="ECO:0007669"/>
    <property type="project" value="UniProtKB-KW"/>
</dbReference>
<evidence type="ECO:0000256" key="8">
    <source>
        <dbReference type="PIRSR" id="PIRSR615500-1"/>
    </source>
</evidence>
<keyword evidence="3" id="KW-0964">Secreted</keyword>
<feature type="active site" description="Charge relay system" evidence="8 9">
    <location>
        <position position="524"/>
    </location>
</feature>
<dbReference type="EMBL" id="MCFF01000044">
    <property type="protein sequence ID" value="ORZ06752.1"/>
    <property type="molecule type" value="Genomic_DNA"/>
</dbReference>
<dbReference type="PANTHER" id="PTHR43806">
    <property type="entry name" value="PEPTIDASE S8"/>
    <property type="match status" value="1"/>
</dbReference>
<dbReference type="SUPFAM" id="SSF52743">
    <property type="entry name" value="Subtilisin-like"/>
    <property type="match status" value="1"/>
</dbReference>
<dbReference type="InterPro" id="IPR000209">
    <property type="entry name" value="Peptidase_S8/S53_dom"/>
</dbReference>
<dbReference type="AlphaFoldDB" id="A0A1Y2GDD2"/>
<dbReference type="Pfam" id="PF00082">
    <property type="entry name" value="Peptidase_S8"/>
    <property type="match status" value="1"/>
</dbReference>
<evidence type="ECO:0000256" key="1">
    <source>
        <dbReference type="ARBA" id="ARBA00011073"/>
    </source>
</evidence>
<evidence type="ECO:0000256" key="3">
    <source>
        <dbReference type="ARBA" id="ARBA00022525"/>
    </source>
</evidence>
<gene>
    <name evidence="15" type="ORF">BCR41DRAFT_326808</name>
</gene>
<dbReference type="InterPro" id="IPR003137">
    <property type="entry name" value="PA_domain"/>
</dbReference>
<dbReference type="Gene3D" id="3.50.30.30">
    <property type="match status" value="1"/>
</dbReference>
<evidence type="ECO:0000313" key="16">
    <source>
        <dbReference type="Proteomes" id="UP000193648"/>
    </source>
</evidence>
<evidence type="ECO:0000256" key="2">
    <source>
        <dbReference type="ARBA" id="ARBA00022512"/>
    </source>
</evidence>
<evidence type="ECO:0000256" key="9">
    <source>
        <dbReference type="PROSITE-ProRule" id="PRU01240"/>
    </source>
</evidence>
<dbReference type="InterPro" id="IPR046450">
    <property type="entry name" value="PA_dom_sf"/>
</dbReference>
<evidence type="ECO:0000259" key="14">
    <source>
        <dbReference type="Pfam" id="PF06280"/>
    </source>
</evidence>
<feature type="domain" description="PA" evidence="13">
    <location>
        <begin position="366"/>
        <end position="450"/>
    </location>
</feature>
<dbReference type="Proteomes" id="UP000193648">
    <property type="component" value="Unassembled WGS sequence"/>
</dbReference>
<organism evidence="15 16">
    <name type="scientific">Lobosporangium transversale</name>
    <dbReference type="NCBI Taxonomy" id="64571"/>
    <lineage>
        <taxon>Eukaryota</taxon>
        <taxon>Fungi</taxon>
        <taxon>Fungi incertae sedis</taxon>
        <taxon>Mucoromycota</taxon>
        <taxon>Mortierellomycotina</taxon>
        <taxon>Mortierellomycetes</taxon>
        <taxon>Mortierellales</taxon>
        <taxon>Mortierellaceae</taxon>
        <taxon>Lobosporangium</taxon>
    </lineage>
</organism>
<feature type="domain" description="Peptidase S8/S53" evidence="12">
    <location>
        <begin position="138"/>
        <end position="576"/>
    </location>
</feature>
<dbReference type="PROSITE" id="PS00137">
    <property type="entry name" value="SUBTILASE_HIS"/>
    <property type="match status" value="1"/>
</dbReference>
<dbReference type="PRINTS" id="PR00723">
    <property type="entry name" value="SUBTILISIN"/>
</dbReference>
<dbReference type="InterPro" id="IPR022398">
    <property type="entry name" value="Peptidase_S8_His-AS"/>
</dbReference>
<keyword evidence="5 11" id="KW-0732">Signal</keyword>
<dbReference type="Gene3D" id="3.40.50.200">
    <property type="entry name" value="Peptidase S8/S53 domain"/>
    <property type="match status" value="2"/>
</dbReference>
<feature type="signal peptide" evidence="11">
    <location>
        <begin position="1"/>
        <end position="19"/>
    </location>
</feature>
<dbReference type="PROSITE" id="PS51892">
    <property type="entry name" value="SUBTILASE"/>
    <property type="match status" value="1"/>
</dbReference>
<evidence type="ECO:0000259" key="13">
    <source>
        <dbReference type="Pfam" id="PF02225"/>
    </source>
</evidence>
<dbReference type="InterPro" id="IPR023828">
    <property type="entry name" value="Peptidase_S8_Ser-AS"/>
</dbReference>
<dbReference type="InterPro" id="IPR036852">
    <property type="entry name" value="Peptidase_S8/S53_dom_sf"/>
</dbReference>
<evidence type="ECO:0000259" key="12">
    <source>
        <dbReference type="Pfam" id="PF00082"/>
    </source>
</evidence>
<feature type="active site" description="Charge relay system" evidence="8 9">
    <location>
        <position position="204"/>
    </location>
</feature>
<name>A0A1Y2GDD2_9FUNG</name>
<evidence type="ECO:0000256" key="7">
    <source>
        <dbReference type="ARBA" id="ARBA00022825"/>
    </source>
</evidence>
<dbReference type="STRING" id="64571.A0A1Y2GDD2"/>
<reference evidence="15 16" key="1">
    <citation type="submission" date="2016-07" db="EMBL/GenBank/DDBJ databases">
        <title>Pervasive Adenine N6-methylation of Active Genes in Fungi.</title>
        <authorList>
            <consortium name="DOE Joint Genome Institute"/>
            <person name="Mondo S.J."/>
            <person name="Dannebaum R.O."/>
            <person name="Kuo R.C."/>
            <person name="Labutti K."/>
            <person name="Haridas S."/>
            <person name="Kuo A."/>
            <person name="Salamov A."/>
            <person name="Ahrendt S.R."/>
            <person name="Lipzen A."/>
            <person name="Sullivan W."/>
            <person name="Andreopoulos W.B."/>
            <person name="Clum A."/>
            <person name="Lindquist E."/>
            <person name="Daum C."/>
            <person name="Ramamoorthy G.K."/>
            <person name="Gryganskyi A."/>
            <person name="Culley D."/>
            <person name="Magnuson J.K."/>
            <person name="James T.Y."/>
            <person name="O'Malley M.A."/>
            <person name="Stajich J.E."/>
            <person name="Spatafora J.W."/>
            <person name="Visel A."/>
            <person name="Grigoriev I.V."/>
        </authorList>
    </citation>
    <scope>NUCLEOTIDE SEQUENCE [LARGE SCALE GENOMIC DNA]</scope>
    <source>
        <strain evidence="15 16">NRRL 3116</strain>
    </source>
</reference>
<keyword evidence="16" id="KW-1185">Reference proteome</keyword>
<dbReference type="InParanoid" id="A0A1Y2GDD2"/>
<evidence type="ECO:0000313" key="15">
    <source>
        <dbReference type="EMBL" id="ORZ06752.1"/>
    </source>
</evidence>
<dbReference type="OrthoDB" id="10256524at2759"/>
<evidence type="ECO:0000256" key="4">
    <source>
        <dbReference type="ARBA" id="ARBA00022670"/>
    </source>
</evidence>
<dbReference type="Gene3D" id="2.60.40.1710">
    <property type="entry name" value="Subtilisin-like superfamily"/>
    <property type="match status" value="1"/>
</dbReference>
<dbReference type="RefSeq" id="XP_021877673.1">
    <property type="nucleotide sequence ID" value="XM_022021631.1"/>
</dbReference>
<keyword evidence="7 9" id="KW-0720">Serine protease</keyword>
<dbReference type="GeneID" id="33563475"/>
<protein>
    <submittedName>
        <fullName evidence="15">Peptidase S8/S53 domain-containing protein</fullName>
    </submittedName>
</protein>
<dbReference type="GO" id="GO:0004252">
    <property type="term" value="F:serine-type endopeptidase activity"/>
    <property type="evidence" value="ECO:0007669"/>
    <property type="project" value="UniProtKB-UniRule"/>
</dbReference>
<dbReference type="Pfam" id="PF02225">
    <property type="entry name" value="PA"/>
    <property type="match status" value="1"/>
</dbReference>
<proteinExistence type="inferred from homology"/>
<feature type="active site" description="Charge relay system" evidence="8 9">
    <location>
        <position position="147"/>
    </location>
</feature>